<protein>
    <recommendedName>
        <fullName evidence="5">ABC-type quaternary amine transporter</fullName>
        <ecNumber evidence="5">7.6.2.9</ecNumber>
    </recommendedName>
</protein>
<dbReference type="EMBL" id="RBWV01000011">
    <property type="protein sequence ID" value="RKS75270.1"/>
    <property type="molecule type" value="Genomic_DNA"/>
</dbReference>
<keyword evidence="6" id="KW-0129">CBS domain</keyword>
<dbReference type="InterPro" id="IPR000644">
    <property type="entry name" value="CBS_dom"/>
</dbReference>
<keyword evidence="3" id="KW-0547">Nucleotide-binding</keyword>
<dbReference type="Gene3D" id="3.10.580.10">
    <property type="entry name" value="CBS-domain"/>
    <property type="match status" value="1"/>
</dbReference>
<dbReference type="SUPFAM" id="SSF52540">
    <property type="entry name" value="P-loop containing nucleoside triphosphate hydrolases"/>
    <property type="match status" value="1"/>
</dbReference>
<dbReference type="PANTHER" id="PTHR43117:SF4">
    <property type="entry name" value="OSMOPROTECTANT IMPORT ATP-BINDING PROTEIN OSMV"/>
    <property type="match status" value="1"/>
</dbReference>
<dbReference type="SMART" id="SM00382">
    <property type="entry name" value="AAA"/>
    <property type="match status" value="1"/>
</dbReference>
<dbReference type="InterPro" id="IPR046342">
    <property type="entry name" value="CBS_dom_sf"/>
</dbReference>
<dbReference type="PROSITE" id="PS51371">
    <property type="entry name" value="CBS"/>
    <property type="match status" value="1"/>
</dbReference>
<dbReference type="Pfam" id="PF00571">
    <property type="entry name" value="CBS"/>
    <property type="match status" value="1"/>
</dbReference>
<comment type="similarity">
    <text evidence="1">Belongs to the ABC transporter superfamily.</text>
</comment>
<dbReference type="PROSITE" id="PS00211">
    <property type="entry name" value="ABC_TRANSPORTER_1"/>
    <property type="match status" value="1"/>
</dbReference>
<dbReference type="EC" id="7.6.2.9" evidence="5"/>
<proteinExistence type="inferred from homology"/>
<evidence type="ECO:0000256" key="4">
    <source>
        <dbReference type="ARBA" id="ARBA00022840"/>
    </source>
</evidence>
<dbReference type="InterPro" id="IPR003439">
    <property type="entry name" value="ABC_transporter-like_ATP-bd"/>
</dbReference>
<reference evidence="9 10" key="1">
    <citation type="submission" date="2018-10" db="EMBL/GenBank/DDBJ databases">
        <title>Genomic Encyclopedia of Archaeal and Bacterial Type Strains, Phase II (KMG-II): from individual species to whole genera.</title>
        <authorList>
            <person name="Goeker M."/>
        </authorList>
    </citation>
    <scope>NUCLEOTIDE SEQUENCE [LARGE SCALE GENOMIC DNA]</scope>
    <source>
        <strain evidence="9 10">RP-AC37</strain>
    </source>
</reference>
<dbReference type="FunFam" id="3.40.50.300:FF:000425">
    <property type="entry name" value="Probable ABC transporter, ATP-binding subunit"/>
    <property type="match status" value="1"/>
</dbReference>
<dbReference type="GO" id="GO:0016887">
    <property type="term" value="F:ATP hydrolysis activity"/>
    <property type="evidence" value="ECO:0007669"/>
    <property type="project" value="InterPro"/>
</dbReference>
<dbReference type="InParanoid" id="A0A420XPT4"/>
<comment type="caution">
    <text evidence="9">The sequence shown here is derived from an EMBL/GenBank/DDBJ whole genome shotgun (WGS) entry which is preliminary data.</text>
</comment>
<dbReference type="PROSITE" id="PS50893">
    <property type="entry name" value="ABC_TRANSPORTER_2"/>
    <property type="match status" value="1"/>
</dbReference>
<keyword evidence="10" id="KW-1185">Reference proteome</keyword>
<dbReference type="Proteomes" id="UP000281955">
    <property type="component" value="Unassembled WGS sequence"/>
</dbReference>
<evidence type="ECO:0000313" key="9">
    <source>
        <dbReference type="EMBL" id="RKS75270.1"/>
    </source>
</evidence>
<evidence type="ECO:0000256" key="3">
    <source>
        <dbReference type="ARBA" id="ARBA00022741"/>
    </source>
</evidence>
<dbReference type="PANTHER" id="PTHR43117">
    <property type="entry name" value="OSMOPROTECTANT IMPORT ATP-BINDING PROTEIN OSMV"/>
    <property type="match status" value="1"/>
</dbReference>
<dbReference type="Pfam" id="PF00005">
    <property type="entry name" value="ABC_tran"/>
    <property type="match status" value="1"/>
</dbReference>
<keyword evidence="2" id="KW-0813">Transport</keyword>
<evidence type="ECO:0000313" key="10">
    <source>
        <dbReference type="Proteomes" id="UP000281955"/>
    </source>
</evidence>
<evidence type="ECO:0000259" key="8">
    <source>
        <dbReference type="PROSITE" id="PS51371"/>
    </source>
</evidence>
<feature type="domain" description="CBS" evidence="8">
    <location>
        <begin position="331"/>
        <end position="386"/>
    </location>
</feature>
<dbReference type="Gene3D" id="3.40.50.300">
    <property type="entry name" value="P-loop containing nucleotide triphosphate hydrolases"/>
    <property type="match status" value="1"/>
</dbReference>
<dbReference type="InterPro" id="IPR017871">
    <property type="entry name" value="ABC_transporter-like_CS"/>
</dbReference>
<keyword evidence="4 9" id="KW-0067">ATP-binding</keyword>
<evidence type="ECO:0000256" key="2">
    <source>
        <dbReference type="ARBA" id="ARBA00022448"/>
    </source>
</evidence>
<accession>A0A420XPT4</accession>
<evidence type="ECO:0000256" key="6">
    <source>
        <dbReference type="PROSITE-ProRule" id="PRU00703"/>
    </source>
</evidence>
<dbReference type="AlphaFoldDB" id="A0A420XPT4"/>
<name>A0A420XPT4_9ACTN</name>
<dbReference type="GO" id="GO:0005524">
    <property type="term" value="F:ATP binding"/>
    <property type="evidence" value="ECO:0007669"/>
    <property type="project" value="UniProtKB-KW"/>
</dbReference>
<dbReference type="InterPro" id="IPR027417">
    <property type="entry name" value="P-loop_NTPase"/>
</dbReference>
<evidence type="ECO:0000256" key="1">
    <source>
        <dbReference type="ARBA" id="ARBA00005417"/>
    </source>
</evidence>
<dbReference type="SUPFAM" id="SSF54631">
    <property type="entry name" value="CBS-domain pair"/>
    <property type="match status" value="1"/>
</dbReference>
<dbReference type="GO" id="GO:0015418">
    <property type="term" value="F:ABC-type quaternary ammonium compound transporting activity"/>
    <property type="evidence" value="ECO:0007669"/>
    <property type="project" value="UniProtKB-EC"/>
</dbReference>
<dbReference type="FunCoup" id="A0A420XPT4">
    <property type="interactions" value="48"/>
</dbReference>
<evidence type="ECO:0000259" key="7">
    <source>
        <dbReference type="PROSITE" id="PS50893"/>
    </source>
</evidence>
<organism evidence="9 10">
    <name type="scientific">Motilibacter peucedani</name>
    <dbReference type="NCBI Taxonomy" id="598650"/>
    <lineage>
        <taxon>Bacteria</taxon>
        <taxon>Bacillati</taxon>
        <taxon>Actinomycetota</taxon>
        <taxon>Actinomycetes</taxon>
        <taxon>Motilibacterales</taxon>
        <taxon>Motilibacteraceae</taxon>
        <taxon>Motilibacter</taxon>
    </lineage>
</organism>
<feature type="domain" description="ABC transporter" evidence="7">
    <location>
        <begin position="20"/>
        <end position="256"/>
    </location>
</feature>
<dbReference type="InterPro" id="IPR003593">
    <property type="entry name" value="AAA+_ATPase"/>
</dbReference>
<sequence>MDATPVRSQTATPGGGDPMIQLVGVGKRYADGTDAVRSLDLSVDRGELVALVGPSGCGKTTTLKMVNRLIEPSSGRILLDGDDVTKVEPNGLRRRIGYVIQSGGLFPHKSVLDNVSTVPLLLGWDRSKARARSLELLELVGLDPAVHAKRYPHQLSGGQRQRVGVARALAADPPVLLMDEPFSAVDPIVRDRLQLEFLRLQEEIHKTVVLVTHDIDEAVRLADRIAVLSQGGKLEQYDAPATVLGAPATDFVASFVGADRGLKRLSVTGIAATDLESPPVVYASDSLAAAEETLRGEGAAWAVCLDERGTLKGWVGLRDTAGGVATVGEVCHRMEAWVPARATLKQAFQEMLQHDAGWVAVLDGDRYVGVLTPRTLHEALRRSVDADALGVPLEHTEVDNVPS</sequence>
<gene>
    <name evidence="9" type="ORF">CLV35_1729</name>
</gene>
<evidence type="ECO:0000256" key="5">
    <source>
        <dbReference type="ARBA" id="ARBA00066388"/>
    </source>
</evidence>